<dbReference type="AlphaFoldDB" id="A0A6A4ZFQ6"/>
<evidence type="ECO:0000313" key="10">
    <source>
        <dbReference type="Proteomes" id="UP000469452"/>
    </source>
</evidence>
<evidence type="ECO:0000256" key="1">
    <source>
        <dbReference type="ARBA" id="ARBA00004141"/>
    </source>
</evidence>
<gene>
    <name evidence="9" type="ORF">AaE_014030</name>
</gene>
<comment type="catalytic activity">
    <reaction evidence="7">
        <text>L-cysteinyl-[protein] + hexadecanoyl-CoA = S-hexadecanoyl-L-cysteinyl-[protein] + CoA</text>
        <dbReference type="Rhea" id="RHEA:36683"/>
        <dbReference type="Rhea" id="RHEA-COMP:10131"/>
        <dbReference type="Rhea" id="RHEA-COMP:11032"/>
        <dbReference type="ChEBI" id="CHEBI:29950"/>
        <dbReference type="ChEBI" id="CHEBI:57287"/>
        <dbReference type="ChEBI" id="CHEBI:57379"/>
        <dbReference type="ChEBI" id="CHEBI:74151"/>
        <dbReference type="EC" id="2.3.1.225"/>
    </reaction>
</comment>
<feature type="transmembrane region" description="Helical" evidence="7">
    <location>
        <begin position="47"/>
        <end position="69"/>
    </location>
</feature>
<dbReference type="Pfam" id="PF01529">
    <property type="entry name" value="DHHC"/>
    <property type="match status" value="1"/>
</dbReference>
<keyword evidence="5 7" id="KW-0472">Membrane</keyword>
<evidence type="ECO:0000256" key="2">
    <source>
        <dbReference type="ARBA" id="ARBA00022679"/>
    </source>
</evidence>
<evidence type="ECO:0000256" key="4">
    <source>
        <dbReference type="ARBA" id="ARBA00022989"/>
    </source>
</evidence>
<protein>
    <recommendedName>
        <fullName evidence="7">Palmitoyltransferase</fullName>
        <ecNumber evidence="7">2.3.1.225</ecNumber>
    </recommendedName>
</protein>
<dbReference type="PANTHER" id="PTHR12246">
    <property type="entry name" value="PALMITOYLTRANSFERASE ZDHHC16"/>
    <property type="match status" value="1"/>
</dbReference>
<comment type="similarity">
    <text evidence="7">Belongs to the DHHC palmitoyltransferase family.</text>
</comment>
<feature type="domain" description="Palmitoyltransferase DHHC" evidence="8">
    <location>
        <begin position="101"/>
        <end position="222"/>
    </location>
</feature>
<dbReference type="GO" id="GO:0019706">
    <property type="term" value="F:protein-cysteine S-palmitoyltransferase activity"/>
    <property type="evidence" value="ECO:0007669"/>
    <property type="project" value="UniProtKB-EC"/>
</dbReference>
<keyword evidence="4 7" id="KW-1133">Transmembrane helix</keyword>
<feature type="transmembrane region" description="Helical" evidence="7">
    <location>
        <begin position="12"/>
        <end position="35"/>
    </location>
</feature>
<name>A0A6A4ZFQ6_APHAT</name>
<dbReference type="InterPro" id="IPR039859">
    <property type="entry name" value="PFA4/ZDH16/20/ERF2-like"/>
</dbReference>
<reference evidence="9 10" key="1">
    <citation type="submission" date="2019-06" db="EMBL/GenBank/DDBJ databases">
        <title>Genomics analysis of Aphanomyces spp. identifies a new class of oomycete effector associated with host adaptation.</title>
        <authorList>
            <person name="Gaulin E."/>
        </authorList>
    </citation>
    <scope>NUCLEOTIDE SEQUENCE [LARGE SCALE GENOMIC DNA]</scope>
    <source>
        <strain evidence="9 10">E</strain>
    </source>
</reference>
<dbReference type="EC" id="2.3.1.225" evidence="7"/>
<evidence type="ECO:0000256" key="3">
    <source>
        <dbReference type="ARBA" id="ARBA00022692"/>
    </source>
</evidence>
<keyword evidence="2 7" id="KW-0808">Transferase</keyword>
<organism evidence="9 10">
    <name type="scientific">Aphanomyces astaci</name>
    <name type="common">Crayfish plague agent</name>
    <dbReference type="NCBI Taxonomy" id="112090"/>
    <lineage>
        <taxon>Eukaryota</taxon>
        <taxon>Sar</taxon>
        <taxon>Stramenopiles</taxon>
        <taxon>Oomycota</taxon>
        <taxon>Saprolegniomycetes</taxon>
        <taxon>Saprolegniales</taxon>
        <taxon>Verrucalvaceae</taxon>
        <taxon>Aphanomyces</taxon>
    </lineage>
</organism>
<accession>A0A6A4ZFQ6</accession>
<evidence type="ECO:0000256" key="7">
    <source>
        <dbReference type="RuleBase" id="RU079119"/>
    </source>
</evidence>
<evidence type="ECO:0000256" key="5">
    <source>
        <dbReference type="ARBA" id="ARBA00023136"/>
    </source>
</evidence>
<dbReference type="Proteomes" id="UP000469452">
    <property type="component" value="Unassembled WGS sequence"/>
</dbReference>
<proteinExistence type="inferred from homology"/>
<keyword evidence="3 7" id="KW-0812">Transmembrane</keyword>
<comment type="subcellular location">
    <subcellularLocation>
        <location evidence="1">Membrane</location>
        <topology evidence="1">Multi-pass membrane protein</topology>
    </subcellularLocation>
</comment>
<dbReference type="GO" id="GO:0016020">
    <property type="term" value="C:membrane"/>
    <property type="evidence" value="ECO:0007669"/>
    <property type="project" value="UniProtKB-SubCell"/>
</dbReference>
<keyword evidence="6 7" id="KW-0012">Acyltransferase</keyword>
<dbReference type="InterPro" id="IPR001594">
    <property type="entry name" value="Palmitoyltrfase_DHHC"/>
</dbReference>
<comment type="domain">
    <text evidence="7">The DHHC domain is required for palmitoyltransferase activity.</text>
</comment>
<evidence type="ECO:0000313" key="9">
    <source>
        <dbReference type="EMBL" id="KAF0706605.1"/>
    </source>
</evidence>
<dbReference type="EMBL" id="VJMI01019724">
    <property type="protein sequence ID" value="KAF0706605.1"/>
    <property type="molecule type" value="Genomic_DNA"/>
</dbReference>
<feature type="transmembrane region" description="Helical" evidence="7">
    <location>
        <begin position="151"/>
        <end position="171"/>
    </location>
</feature>
<sequence>MLFQHKSPVIRGLSWIPVGLVTALIALEYVVFIRFHIRAKLLVGDDSIALVLEFLAFNSLTALTAISYYRVVATDPGFINDKLADYLRMRAQQAGIQLPNCRSCHKPKPSRAHHCSICKMCVVKMGTYILVLVHHHCPWVGNCVGLRNYKYFYMFVTYGAITCGLIVLRLFDPFFRAVHHMDNTLPLHAILAYVMAASVTLSLTLFVGFHSYLISQGQSTLELNVYGRRIPYRYREMAQNWRAVFGSNWHSWLLPLVPENADYDYMMWTRNHDVEAQRSYDDHDDDEESNVSLIL</sequence>
<evidence type="ECO:0000259" key="8">
    <source>
        <dbReference type="Pfam" id="PF01529"/>
    </source>
</evidence>
<dbReference type="VEuPathDB" id="FungiDB:H257_02168"/>
<evidence type="ECO:0000256" key="6">
    <source>
        <dbReference type="ARBA" id="ARBA00023315"/>
    </source>
</evidence>
<feature type="transmembrane region" description="Helical" evidence="7">
    <location>
        <begin position="191"/>
        <end position="214"/>
    </location>
</feature>
<comment type="caution">
    <text evidence="9">The sequence shown here is derived from an EMBL/GenBank/DDBJ whole genome shotgun (WGS) entry which is preliminary data.</text>
</comment>
<dbReference type="PROSITE" id="PS50216">
    <property type="entry name" value="DHHC"/>
    <property type="match status" value="1"/>
</dbReference>